<dbReference type="AlphaFoldDB" id="A0A4R8S8B5"/>
<evidence type="ECO:0000259" key="4">
    <source>
        <dbReference type="Pfam" id="PF00440"/>
    </source>
</evidence>
<dbReference type="GO" id="GO:0003677">
    <property type="term" value="F:DNA binding"/>
    <property type="evidence" value="ECO:0007669"/>
    <property type="project" value="UniProtKB-KW"/>
</dbReference>
<organism evidence="6 7">
    <name type="scientific">Mycobacteroides salmoniphilum</name>
    <dbReference type="NCBI Taxonomy" id="404941"/>
    <lineage>
        <taxon>Bacteria</taxon>
        <taxon>Bacillati</taxon>
        <taxon>Actinomycetota</taxon>
        <taxon>Actinomycetes</taxon>
        <taxon>Mycobacteriales</taxon>
        <taxon>Mycobacteriaceae</taxon>
        <taxon>Mycobacteroides</taxon>
    </lineage>
</organism>
<keyword evidence="2" id="KW-0238">DNA-binding</keyword>
<gene>
    <name evidence="6" type="ORF">DE4585_01801</name>
</gene>
<protein>
    <submittedName>
        <fullName evidence="6">Bacterial regulatory protein, tetR family</fullName>
    </submittedName>
</protein>
<keyword evidence="1" id="KW-0805">Transcription regulation</keyword>
<proteinExistence type="predicted"/>
<comment type="caution">
    <text evidence="6">The sequence shown here is derived from an EMBL/GenBank/DDBJ whole genome shotgun (WGS) entry which is preliminary data.</text>
</comment>
<feature type="domain" description="Tetracyclin repressor-like C-terminal" evidence="5">
    <location>
        <begin position="65"/>
        <end position="171"/>
    </location>
</feature>
<reference evidence="6 7" key="1">
    <citation type="journal article" date="2019" name="Sci. Rep.">
        <title>Extended insight into the Mycobacterium chelonae-abscessus complex through whole genome sequencing of Mycobacterium salmoniphilum outbreak and Mycobacterium salmoniphilum-like strains.</title>
        <authorList>
            <person name="Behra P.R.K."/>
            <person name="Das S."/>
            <person name="Pettersson B.M.F."/>
            <person name="Shirreff L."/>
            <person name="DuCote T."/>
            <person name="Jacobsson K.G."/>
            <person name="Ennis D.G."/>
            <person name="Kirsebom L.A."/>
        </authorList>
    </citation>
    <scope>NUCLEOTIDE SEQUENCE [LARGE SCALE GENOMIC DNA]</scope>
    <source>
        <strain evidence="6 7">DE 4585</strain>
    </source>
</reference>
<evidence type="ECO:0000256" key="1">
    <source>
        <dbReference type="ARBA" id="ARBA00023015"/>
    </source>
</evidence>
<dbReference type="Gene3D" id="1.10.10.60">
    <property type="entry name" value="Homeodomain-like"/>
    <property type="match status" value="1"/>
</dbReference>
<dbReference type="InterPro" id="IPR001647">
    <property type="entry name" value="HTH_TetR"/>
</dbReference>
<dbReference type="Gene3D" id="1.10.357.10">
    <property type="entry name" value="Tetracycline Repressor, domain 2"/>
    <property type="match status" value="1"/>
</dbReference>
<evidence type="ECO:0000313" key="7">
    <source>
        <dbReference type="Proteomes" id="UP000295117"/>
    </source>
</evidence>
<evidence type="ECO:0000256" key="3">
    <source>
        <dbReference type="ARBA" id="ARBA00023163"/>
    </source>
</evidence>
<dbReference type="InterPro" id="IPR009057">
    <property type="entry name" value="Homeodomain-like_sf"/>
</dbReference>
<dbReference type="Pfam" id="PF16859">
    <property type="entry name" value="TetR_C_11"/>
    <property type="match status" value="1"/>
</dbReference>
<keyword evidence="3" id="KW-0804">Transcription</keyword>
<evidence type="ECO:0000256" key="2">
    <source>
        <dbReference type="ARBA" id="ARBA00023125"/>
    </source>
</evidence>
<evidence type="ECO:0000259" key="5">
    <source>
        <dbReference type="Pfam" id="PF16859"/>
    </source>
</evidence>
<dbReference type="RefSeq" id="WP_134071233.1">
    <property type="nucleotide sequence ID" value="NZ_PECH01000006.1"/>
</dbReference>
<accession>A0A4R8S8B5</accession>
<dbReference type="SUPFAM" id="SSF46689">
    <property type="entry name" value="Homeodomain-like"/>
    <property type="match status" value="1"/>
</dbReference>
<dbReference type="SUPFAM" id="SSF48498">
    <property type="entry name" value="Tetracyclin repressor-like, C-terminal domain"/>
    <property type="match status" value="1"/>
</dbReference>
<dbReference type="InterPro" id="IPR011075">
    <property type="entry name" value="TetR_C"/>
</dbReference>
<dbReference type="Pfam" id="PF00440">
    <property type="entry name" value="TetR_N"/>
    <property type="match status" value="1"/>
</dbReference>
<dbReference type="EMBL" id="PECH01000006">
    <property type="protein sequence ID" value="TDZ83007.1"/>
    <property type="molecule type" value="Genomic_DNA"/>
</dbReference>
<dbReference type="Proteomes" id="UP000295117">
    <property type="component" value="Unassembled WGS sequence"/>
</dbReference>
<feature type="domain" description="HTH tetR-type" evidence="4">
    <location>
        <begin position="4"/>
        <end position="47"/>
    </location>
</feature>
<evidence type="ECO:0000313" key="6">
    <source>
        <dbReference type="EMBL" id="TDZ83007.1"/>
    </source>
</evidence>
<name>A0A4R8S8B5_9MYCO</name>
<sequence>MSAIREATRAELADFGYAGVTYEGVARRAHTSKPVLYRRYPSRAHMVVDALPNLQWRPDNDLMATQSLREDLLLIFGSAVENFLAIGVGNYRSLIAEANADLFEVLDTEVTGLAERTIYPALERARKRGELGPHEIPHRAATSIGTLLRDEMVFSRNAVSAETIAEIVETVYLPLVRSLSFQPADLGG</sequence>
<dbReference type="InterPro" id="IPR036271">
    <property type="entry name" value="Tet_transcr_reg_TetR-rel_C_sf"/>
</dbReference>